<dbReference type="Proteomes" id="UP000017127">
    <property type="component" value="Unassembled WGS sequence"/>
</dbReference>
<evidence type="ECO:0000313" key="1">
    <source>
        <dbReference type="EMBL" id="ERT04600.1"/>
    </source>
</evidence>
<protein>
    <submittedName>
        <fullName evidence="1">Uncharacterized protein</fullName>
    </submittedName>
</protein>
<evidence type="ECO:0000313" key="2">
    <source>
        <dbReference type="Proteomes" id="UP000017127"/>
    </source>
</evidence>
<name>U7QC48_9CYAN</name>
<accession>U7QC48</accession>
<sequence length="50" mass="5853">MLIAIFDHWGNFIRKMMPIERKNRLSQFCFLAKSGDFIVNPSTFMAVMAK</sequence>
<gene>
    <name evidence="1" type="ORF">M595_5437</name>
</gene>
<reference evidence="1 2" key="1">
    <citation type="journal article" date="2013" name="Front. Microbiol.">
        <title>Comparative genomic analyses of the cyanobacterium, Lyngbya aestuarii BL J, a powerful hydrogen producer.</title>
        <authorList>
            <person name="Kothari A."/>
            <person name="Vaughn M."/>
            <person name="Garcia-Pichel F."/>
        </authorList>
    </citation>
    <scope>NUCLEOTIDE SEQUENCE [LARGE SCALE GENOMIC DNA]</scope>
    <source>
        <strain evidence="1 2">BL J</strain>
    </source>
</reference>
<dbReference type="AlphaFoldDB" id="U7QC48"/>
<proteinExistence type="predicted"/>
<keyword evidence="2" id="KW-1185">Reference proteome</keyword>
<comment type="caution">
    <text evidence="1">The sequence shown here is derived from an EMBL/GenBank/DDBJ whole genome shotgun (WGS) entry which is preliminary data.</text>
</comment>
<dbReference type="EMBL" id="AUZM01000088">
    <property type="protein sequence ID" value="ERT04600.1"/>
    <property type="molecule type" value="Genomic_DNA"/>
</dbReference>
<organism evidence="1 2">
    <name type="scientific">Lyngbya aestuarii BL J</name>
    <dbReference type="NCBI Taxonomy" id="1348334"/>
    <lineage>
        <taxon>Bacteria</taxon>
        <taxon>Bacillati</taxon>
        <taxon>Cyanobacteriota</taxon>
        <taxon>Cyanophyceae</taxon>
        <taxon>Oscillatoriophycideae</taxon>
        <taxon>Oscillatoriales</taxon>
        <taxon>Microcoleaceae</taxon>
        <taxon>Lyngbya</taxon>
    </lineage>
</organism>